<dbReference type="CDD" id="cd02440">
    <property type="entry name" value="AdoMet_MTases"/>
    <property type="match status" value="1"/>
</dbReference>
<dbReference type="PIRSF" id="PIRSF004553">
    <property type="entry name" value="CHP00095"/>
    <property type="match status" value="1"/>
</dbReference>
<dbReference type="PANTHER" id="PTHR43542">
    <property type="entry name" value="METHYLTRANSFERASE"/>
    <property type="match status" value="1"/>
</dbReference>
<keyword evidence="2 3" id="KW-0808">Transferase</keyword>
<keyword evidence="4" id="KW-1185">Reference proteome</keyword>
<dbReference type="EMBL" id="JADKNH010000001">
    <property type="protein sequence ID" value="MBF4691685.1"/>
    <property type="molecule type" value="Genomic_DNA"/>
</dbReference>
<sequence>MRVISGSARGMTLETIEGLETRPTTDRVKEALFSMIQNQIYGAVCLDLFSGSGALGIELISRGADQVVFCENNLKAKRIIDKNIEKAAFGEKARILSEDVYRFLETYRGEPFDVIVMDPPYLKGHVKKTLTQLERYNLLGESGIIVVEHDIEDAEALNHGTQFLLVKTKKYGKIGISIYRRQA</sequence>
<dbReference type="InterPro" id="IPR002052">
    <property type="entry name" value="DNA_methylase_N6_adenine_CS"/>
</dbReference>
<dbReference type="PANTHER" id="PTHR43542:SF1">
    <property type="entry name" value="METHYLTRANSFERASE"/>
    <property type="match status" value="1"/>
</dbReference>
<dbReference type="RefSeq" id="WP_194699931.1">
    <property type="nucleotide sequence ID" value="NZ_JADKNH010000001.1"/>
</dbReference>
<evidence type="ECO:0000256" key="2">
    <source>
        <dbReference type="ARBA" id="ARBA00022679"/>
    </source>
</evidence>
<dbReference type="Pfam" id="PF03602">
    <property type="entry name" value="Cons_hypoth95"/>
    <property type="match status" value="1"/>
</dbReference>
<gene>
    <name evidence="3" type="primary">rsmD</name>
    <name evidence="3" type="ORF">ISU02_01070</name>
</gene>
<dbReference type="EC" id="2.1.1.171" evidence="3"/>
<evidence type="ECO:0000256" key="1">
    <source>
        <dbReference type="ARBA" id="ARBA00022603"/>
    </source>
</evidence>
<reference evidence="3 4" key="1">
    <citation type="submission" date="2020-11" db="EMBL/GenBank/DDBJ databases">
        <title>Fusibacter basophilias sp. nov.</title>
        <authorList>
            <person name="Qiu D."/>
        </authorList>
    </citation>
    <scope>NUCLEOTIDE SEQUENCE [LARGE SCALE GENOMIC DNA]</scope>
    <source>
        <strain evidence="3 4">Q10-2</strain>
    </source>
</reference>
<dbReference type="InterPro" id="IPR004398">
    <property type="entry name" value="RNA_MeTrfase_RsmD"/>
</dbReference>
<name>A0ABR9ZMJ8_9FIRM</name>
<comment type="caution">
    <text evidence="3">The sequence shown here is derived from an EMBL/GenBank/DDBJ whole genome shotgun (WGS) entry which is preliminary data.</text>
</comment>
<dbReference type="InterPro" id="IPR029063">
    <property type="entry name" value="SAM-dependent_MTases_sf"/>
</dbReference>
<evidence type="ECO:0000313" key="4">
    <source>
        <dbReference type="Proteomes" id="UP000614200"/>
    </source>
</evidence>
<proteinExistence type="predicted"/>
<keyword evidence="1 3" id="KW-0489">Methyltransferase</keyword>
<dbReference type="Proteomes" id="UP000614200">
    <property type="component" value="Unassembled WGS sequence"/>
</dbReference>
<dbReference type="PROSITE" id="PS00092">
    <property type="entry name" value="N6_MTASE"/>
    <property type="match status" value="1"/>
</dbReference>
<dbReference type="NCBIfam" id="TIGR00095">
    <property type="entry name" value="16S rRNA (guanine(966)-N(2))-methyltransferase RsmD"/>
    <property type="match status" value="1"/>
</dbReference>
<dbReference type="SUPFAM" id="SSF53335">
    <property type="entry name" value="S-adenosyl-L-methionine-dependent methyltransferases"/>
    <property type="match status" value="1"/>
</dbReference>
<protein>
    <submittedName>
        <fullName evidence="3">16S rRNA (Guanine(966)-N(2))-methyltransferase RsmD</fullName>
        <ecNumber evidence="3">2.1.1.171</ecNumber>
    </submittedName>
</protein>
<dbReference type="GO" id="GO:0052913">
    <property type="term" value="F:16S rRNA (guanine(966)-N(2))-methyltransferase activity"/>
    <property type="evidence" value="ECO:0007669"/>
    <property type="project" value="UniProtKB-EC"/>
</dbReference>
<accession>A0ABR9ZMJ8</accession>
<dbReference type="Gene3D" id="3.40.50.150">
    <property type="entry name" value="Vaccinia Virus protein VP39"/>
    <property type="match status" value="1"/>
</dbReference>
<organism evidence="3 4">
    <name type="scientific">Fusibacter ferrireducens</name>
    <dbReference type="NCBI Taxonomy" id="2785058"/>
    <lineage>
        <taxon>Bacteria</taxon>
        <taxon>Bacillati</taxon>
        <taxon>Bacillota</taxon>
        <taxon>Clostridia</taxon>
        <taxon>Eubacteriales</taxon>
        <taxon>Eubacteriales Family XII. Incertae Sedis</taxon>
        <taxon>Fusibacter</taxon>
    </lineage>
</organism>
<evidence type="ECO:0000313" key="3">
    <source>
        <dbReference type="EMBL" id="MBF4691685.1"/>
    </source>
</evidence>